<feature type="non-terminal residue" evidence="1">
    <location>
        <position position="1"/>
    </location>
</feature>
<gene>
    <name evidence="1" type="ORF">CR513_04194</name>
</gene>
<dbReference type="InterPro" id="IPR021109">
    <property type="entry name" value="Peptidase_aspartic_dom_sf"/>
</dbReference>
<keyword evidence="2" id="KW-1185">Reference proteome</keyword>
<evidence type="ECO:0000313" key="2">
    <source>
        <dbReference type="Proteomes" id="UP000257109"/>
    </source>
</evidence>
<dbReference type="PANTHER" id="PTHR33067">
    <property type="entry name" value="RNA-DIRECTED DNA POLYMERASE-RELATED"/>
    <property type="match status" value="1"/>
</dbReference>
<dbReference type="EMBL" id="QJKJ01000694">
    <property type="protein sequence ID" value="RDY11182.1"/>
    <property type="molecule type" value="Genomic_DNA"/>
</dbReference>
<dbReference type="AlphaFoldDB" id="A0A371I812"/>
<organism evidence="1 2">
    <name type="scientific">Mucuna pruriens</name>
    <name type="common">Velvet bean</name>
    <name type="synonym">Dolichos pruriens</name>
    <dbReference type="NCBI Taxonomy" id="157652"/>
    <lineage>
        <taxon>Eukaryota</taxon>
        <taxon>Viridiplantae</taxon>
        <taxon>Streptophyta</taxon>
        <taxon>Embryophyta</taxon>
        <taxon>Tracheophyta</taxon>
        <taxon>Spermatophyta</taxon>
        <taxon>Magnoliopsida</taxon>
        <taxon>eudicotyledons</taxon>
        <taxon>Gunneridae</taxon>
        <taxon>Pentapetalae</taxon>
        <taxon>rosids</taxon>
        <taxon>fabids</taxon>
        <taxon>Fabales</taxon>
        <taxon>Fabaceae</taxon>
        <taxon>Papilionoideae</taxon>
        <taxon>50 kb inversion clade</taxon>
        <taxon>NPAAA clade</taxon>
        <taxon>indigoferoid/millettioid clade</taxon>
        <taxon>Phaseoleae</taxon>
        <taxon>Mucuna</taxon>
    </lineage>
</organism>
<evidence type="ECO:0000313" key="1">
    <source>
        <dbReference type="EMBL" id="RDY11182.1"/>
    </source>
</evidence>
<dbReference type="Proteomes" id="UP000257109">
    <property type="component" value="Unassembled WGS sequence"/>
</dbReference>
<evidence type="ECO:0008006" key="3">
    <source>
        <dbReference type="Google" id="ProtNLM"/>
    </source>
</evidence>
<accession>A0A371I812</accession>
<protein>
    <recommendedName>
        <fullName evidence="3">Reverse transcriptase domain-containing protein</fullName>
    </recommendedName>
</protein>
<dbReference type="PANTHER" id="PTHR33067:SF9">
    <property type="entry name" value="RNA-DIRECTED DNA POLYMERASE"/>
    <property type="match status" value="1"/>
</dbReference>
<proteinExistence type="predicted"/>
<sequence length="265" mass="30023">MNPSNRVPTKYKCHDSRFEDANGTTSHYNESATINWSRTPSFKTIANPMGNVSAISLRNGREVPQQQPIRSVPLPFPTRTVPARKFEPNEKLLQTFWKVEINIPLLEAIKQIPKYAKFLKELCINKRKKLKGGVEMGRIVLALIKSEQVATVTQPAMPKKCRDFRIVFVPCTIGVCSFADVMLDLINVMLTSIYKSLNFGDMKPTGIIIQLANRSIVHPLGILEDVLVRINKLIFPTDFYMLDMEDETFGKGSTLIFGRPFFMIA</sequence>
<reference evidence="1" key="1">
    <citation type="submission" date="2018-05" db="EMBL/GenBank/DDBJ databases">
        <title>Draft genome of Mucuna pruriens seed.</title>
        <authorList>
            <person name="Nnadi N.E."/>
            <person name="Vos R."/>
            <person name="Hasami M.H."/>
            <person name="Devisetty U.K."/>
            <person name="Aguiy J.C."/>
        </authorList>
    </citation>
    <scope>NUCLEOTIDE SEQUENCE [LARGE SCALE GENOMIC DNA]</scope>
    <source>
        <strain evidence="1">JCA_2017</strain>
    </source>
</reference>
<dbReference type="OrthoDB" id="778454at2759"/>
<dbReference type="Gene3D" id="2.40.70.10">
    <property type="entry name" value="Acid Proteases"/>
    <property type="match status" value="1"/>
</dbReference>
<dbReference type="CDD" id="cd00303">
    <property type="entry name" value="retropepsin_like"/>
    <property type="match status" value="1"/>
</dbReference>
<comment type="caution">
    <text evidence="1">The sequence shown here is derived from an EMBL/GenBank/DDBJ whole genome shotgun (WGS) entry which is preliminary data.</text>
</comment>
<name>A0A371I812_MUCPR</name>